<dbReference type="AlphaFoldDB" id="A0A0W0R9I2"/>
<dbReference type="InterPro" id="IPR014114">
    <property type="entry name" value="TraW"/>
</dbReference>
<dbReference type="STRING" id="447.Lboz_3519"/>
<feature type="signal peptide" evidence="1">
    <location>
        <begin position="1"/>
        <end position="19"/>
    </location>
</feature>
<protein>
    <submittedName>
        <fullName evidence="2">Type-F conjugative transfer system protein</fullName>
    </submittedName>
</protein>
<dbReference type="EMBL" id="LNXU01000058">
    <property type="protein sequence ID" value="KTC67705.1"/>
    <property type="molecule type" value="Genomic_DNA"/>
</dbReference>
<reference evidence="2 3" key="1">
    <citation type="submission" date="2015-11" db="EMBL/GenBank/DDBJ databases">
        <title>Genomic analysis of 38 Legionella species identifies large and diverse effector repertoires.</title>
        <authorList>
            <person name="Burstein D."/>
            <person name="Amaro F."/>
            <person name="Zusman T."/>
            <person name="Lifshitz Z."/>
            <person name="Cohen O."/>
            <person name="Gilbert J.A."/>
            <person name="Pupko T."/>
            <person name="Shuman H.A."/>
            <person name="Segal G."/>
        </authorList>
    </citation>
    <scope>NUCLEOTIDE SEQUENCE [LARGE SCALE GENOMIC DNA]</scope>
    <source>
        <strain evidence="2 3">WIGA</strain>
    </source>
</reference>
<comment type="caution">
    <text evidence="2">The sequence shown here is derived from an EMBL/GenBank/DDBJ whole genome shotgun (WGS) entry which is preliminary data.</text>
</comment>
<keyword evidence="3" id="KW-1185">Reference proteome</keyword>
<dbReference type="Proteomes" id="UP000054695">
    <property type="component" value="Unassembled WGS sequence"/>
</dbReference>
<feature type="chain" id="PRO_5006910672" evidence="1">
    <location>
        <begin position="20"/>
        <end position="211"/>
    </location>
</feature>
<accession>A0A0W0R9I2</accession>
<proteinExistence type="predicted"/>
<dbReference type="NCBIfam" id="TIGR02743">
    <property type="entry name" value="TraW"/>
    <property type="match status" value="1"/>
</dbReference>
<keyword evidence="1" id="KW-0732">Signal</keyword>
<organism evidence="2 3">
    <name type="scientific">Legionella bozemanae</name>
    <name type="common">Fluoribacter bozemanae</name>
    <dbReference type="NCBI Taxonomy" id="447"/>
    <lineage>
        <taxon>Bacteria</taxon>
        <taxon>Pseudomonadati</taxon>
        <taxon>Pseudomonadota</taxon>
        <taxon>Gammaproteobacteria</taxon>
        <taxon>Legionellales</taxon>
        <taxon>Legionellaceae</taxon>
        <taxon>Legionella</taxon>
    </lineage>
</organism>
<gene>
    <name evidence="2" type="primary">traW_3</name>
    <name evidence="2" type="ORF">Lboz_3519</name>
</gene>
<dbReference type="OrthoDB" id="7171737at2"/>
<evidence type="ECO:0000256" key="1">
    <source>
        <dbReference type="SAM" id="SignalP"/>
    </source>
</evidence>
<dbReference type="RefSeq" id="WP_058461024.1">
    <property type="nucleotide sequence ID" value="NZ_CAAAIY010000034.1"/>
</dbReference>
<dbReference type="PATRIC" id="fig|447.4.peg.3770"/>
<evidence type="ECO:0000313" key="2">
    <source>
        <dbReference type="EMBL" id="KTC67705.1"/>
    </source>
</evidence>
<evidence type="ECO:0000313" key="3">
    <source>
        <dbReference type="Proteomes" id="UP000054695"/>
    </source>
</evidence>
<sequence>MKRVIFVSLMLANCWNAHAKSFDVVGGVFPVAEKSFVVLIEERLRILTASGELETLNRKWIDTVVNHTNRPTALGLGRTNQTIRHYYISEITLSQDIADGKGNVLYPKGTHVNSLGYMPTYRPCWLFFNADDEAQMRWAEKQNNQCSNPKFILTSGTIDSTEKRLNAVIYFDQEGRITRKLNIEHVPARVTRKENQLLIVEMAIKENGNVV</sequence>
<name>A0A0W0R9I2_LEGBO</name>